<reference evidence="12" key="1">
    <citation type="journal article" date="2014" name="Int. J. Syst. Evol. Microbiol.">
        <title>Complete genome sequence of Corynebacterium casei LMG S-19264T (=DSM 44701T), isolated from a smear-ripened cheese.</title>
        <authorList>
            <consortium name="US DOE Joint Genome Institute (JGI-PGF)"/>
            <person name="Walter F."/>
            <person name="Albersmeier A."/>
            <person name="Kalinowski J."/>
            <person name="Ruckert C."/>
        </authorList>
    </citation>
    <scope>NUCLEOTIDE SEQUENCE</scope>
    <source>
        <strain evidence="12">CGMCC 4.7398</strain>
    </source>
</reference>
<dbReference type="InterPro" id="IPR029063">
    <property type="entry name" value="SAM-dependent_MTases_sf"/>
</dbReference>
<dbReference type="AlphaFoldDB" id="A0A919FG54"/>
<protein>
    <recommendedName>
        <fullName evidence="8">tRNA (adenine(58)-N(1))-methyltransferase TrmI</fullName>
        <ecNumber evidence="1">2.1.1.220</ecNumber>
    </recommendedName>
    <alternativeName>
        <fullName evidence="9">tRNA(m1A58)-methyltransferase</fullName>
    </alternativeName>
</protein>
<comment type="caution">
    <text evidence="12">The sequence shown here is derived from an EMBL/GenBank/DDBJ whole genome shotgun (WGS) entry which is preliminary data.</text>
</comment>
<dbReference type="GO" id="GO:0030488">
    <property type="term" value="P:tRNA methylation"/>
    <property type="evidence" value="ECO:0007669"/>
    <property type="project" value="InterPro"/>
</dbReference>
<dbReference type="GO" id="GO:0031515">
    <property type="term" value="C:tRNA (m1A) methyltransferase complex"/>
    <property type="evidence" value="ECO:0007669"/>
    <property type="project" value="InterPro"/>
</dbReference>
<evidence type="ECO:0000313" key="12">
    <source>
        <dbReference type="EMBL" id="GHH64648.1"/>
    </source>
</evidence>
<sequence>MTSFRPAGAREAPALHLDWSVVTTPTSTPTATGAELRRGPFRVGDKVQLTDPKGRLHTITLQPGGTFHTHKGYFKHEQIIGQPEGSVIVNTAEIEYLALRPLLADYVLSMPRGAAVVYPKDAAQIVAMADIYPGARVVEAGVGSGALTMSLLRAVGDAGHVHSIERREDFAAIAQGNVETFFGGPHPAWDLSVGDLADVLPVVMEPGSVDRVVLDMLAPWENVDAVGSALAPGGVLICYVATTTQLSRTAEDLRADGRFAEPSAFETMIRGWHLEGLAVRPEHRMIGHTGFLITTRRLADGVTPPERKRRPAKGAYPVTPEAEWTPEELGERAVSDKKVRKVRRDLGVAPEAGNTPLA</sequence>
<dbReference type="EC" id="2.1.1.220" evidence="1"/>
<evidence type="ECO:0000256" key="2">
    <source>
        <dbReference type="ARBA" id="ARBA00022603"/>
    </source>
</evidence>
<evidence type="ECO:0000256" key="5">
    <source>
        <dbReference type="ARBA" id="ARBA00022694"/>
    </source>
</evidence>
<dbReference type="FunFam" id="3.10.330.20:FF:000001">
    <property type="entry name" value="tRNA (adenine(58)-N(1))-methyltransferase TrmI"/>
    <property type="match status" value="1"/>
</dbReference>
<evidence type="ECO:0000256" key="4">
    <source>
        <dbReference type="ARBA" id="ARBA00022691"/>
    </source>
</evidence>
<evidence type="ECO:0000313" key="13">
    <source>
        <dbReference type="Proteomes" id="UP000627369"/>
    </source>
</evidence>
<proteinExistence type="predicted"/>
<evidence type="ECO:0000256" key="7">
    <source>
        <dbReference type="ARBA" id="ARBA00066181"/>
    </source>
</evidence>
<comment type="subunit">
    <text evidence="7">Homotetramer composed of a dimer of dimers.</text>
</comment>
<organism evidence="12 13">
    <name type="scientific">Promicromonospora soli</name>
    <dbReference type="NCBI Taxonomy" id="2035533"/>
    <lineage>
        <taxon>Bacteria</taxon>
        <taxon>Bacillati</taxon>
        <taxon>Actinomycetota</taxon>
        <taxon>Actinomycetes</taxon>
        <taxon>Micrococcales</taxon>
        <taxon>Promicromonosporaceae</taxon>
        <taxon>Promicromonospora</taxon>
    </lineage>
</organism>
<dbReference type="CDD" id="cd02440">
    <property type="entry name" value="AdoMet_MTases"/>
    <property type="match status" value="1"/>
</dbReference>
<evidence type="ECO:0000256" key="1">
    <source>
        <dbReference type="ARBA" id="ARBA00012796"/>
    </source>
</evidence>
<dbReference type="Pfam" id="PF08704">
    <property type="entry name" value="GCD14"/>
    <property type="match status" value="1"/>
</dbReference>
<keyword evidence="5" id="KW-0819">tRNA processing</keyword>
<feature type="region of interest" description="Disordered" evidence="10">
    <location>
        <begin position="298"/>
        <end position="358"/>
    </location>
</feature>
<dbReference type="FunFam" id="3.40.50.150:FF:000019">
    <property type="entry name" value="tRNA (adenine(58)-N(1))-methyltransferase TrmI"/>
    <property type="match status" value="1"/>
</dbReference>
<keyword evidence="3" id="KW-0808">Transferase</keyword>
<dbReference type="PROSITE" id="PS51620">
    <property type="entry name" value="SAM_TRM61"/>
    <property type="match status" value="1"/>
</dbReference>
<dbReference type="Gene3D" id="3.40.50.150">
    <property type="entry name" value="Vaccinia Virus protein VP39"/>
    <property type="match status" value="1"/>
</dbReference>
<accession>A0A919FG54</accession>
<dbReference type="Proteomes" id="UP000627369">
    <property type="component" value="Unassembled WGS sequence"/>
</dbReference>
<dbReference type="InterPro" id="IPR049470">
    <property type="entry name" value="TRM61_C"/>
</dbReference>
<dbReference type="Gene3D" id="3.10.330.20">
    <property type="match status" value="1"/>
</dbReference>
<evidence type="ECO:0000256" key="9">
    <source>
        <dbReference type="ARBA" id="ARBA00075788"/>
    </source>
</evidence>
<keyword evidence="4" id="KW-0949">S-adenosyl-L-methionine</keyword>
<dbReference type="Pfam" id="PF14801">
    <property type="entry name" value="TrmI-like_N"/>
    <property type="match status" value="1"/>
</dbReference>
<evidence type="ECO:0000256" key="6">
    <source>
        <dbReference type="ARBA" id="ARBA00056761"/>
    </source>
</evidence>
<keyword evidence="13" id="KW-1185">Reference proteome</keyword>
<feature type="domain" description="tRNA (adenine(58)-N(1))-methyltransferase catalytic subunit TRM61 C-terminal" evidence="11">
    <location>
        <begin position="107"/>
        <end position="273"/>
    </location>
</feature>
<dbReference type="EMBL" id="BNAS01000001">
    <property type="protein sequence ID" value="GHH64648.1"/>
    <property type="molecule type" value="Genomic_DNA"/>
</dbReference>
<dbReference type="GO" id="GO:0160107">
    <property type="term" value="F:tRNA (adenine(58)-N1)-methyltransferase activity"/>
    <property type="evidence" value="ECO:0007669"/>
    <property type="project" value="UniProtKB-EC"/>
</dbReference>
<keyword evidence="2" id="KW-0489">Methyltransferase</keyword>
<dbReference type="PANTHER" id="PTHR12133:SF1">
    <property type="entry name" value="TRNA (ADENINE(58)-N(1))-METHYLTRANSFERASE, MITOCHONDRIAL"/>
    <property type="match status" value="1"/>
</dbReference>
<reference evidence="12" key="2">
    <citation type="submission" date="2020-09" db="EMBL/GenBank/DDBJ databases">
        <authorList>
            <person name="Sun Q."/>
            <person name="Zhou Y."/>
        </authorList>
    </citation>
    <scope>NUCLEOTIDE SEQUENCE</scope>
    <source>
        <strain evidence="12">CGMCC 4.7398</strain>
    </source>
</reference>
<evidence type="ECO:0000259" key="11">
    <source>
        <dbReference type="Pfam" id="PF08704"/>
    </source>
</evidence>
<gene>
    <name evidence="12" type="ORF">GCM10017772_01410</name>
</gene>
<dbReference type="InterPro" id="IPR014816">
    <property type="entry name" value="tRNA_MeTrfase_Gcd14"/>
</dbReference>
<dbReference type="PANTHER" id="PTHR12133">
    <property type="entry name" value="TRNA (ADENINE(58)-N(1))-METHYLTRANSFERASE"/>
    <property type="match status" value="1"/>
</dbReference>
<evidence type="ECO:0000256" key="3">
    <source>
        <dbReference type="ARBA" id="ARBA00022679"/>
    </source>
</evidence>
<evidence type="ECO:0000256" key="10">
    <source>
        <dbReference type="SAM" id="MobiDB-lite"/>
    </source>
</evidence>
<name>A0A919FG54_9MICO</name>
<dbReference type="SUPFAM" id="SSF53335">
    <property type="entry name" value="S-adenosyl-L-methionine-dependent methyltransferases"/>
    <property type="match status" value="1"/>
</dbReference>
<evidence type="ECO:0000256" key="8">
    <source>
        <dbReference type="ARBA" id="ARBA00069291"/>
    </source>
</evidence>
<comment type="function">
    <text evidence="6">Catalyzes the S-adenosyl-L-methionine-dependent formation of N(1)-methyladenine at position 58 (m1A58) in tRNA.</text>
</comment>